<reference evidence="3 4" key="1">
    <citation type="submission" date="2020-08" db="EMBL/GenBank/DDBJ databases">
        <title>Genomic Encyclopedia of Type Strains, Phase III (KMG-III): the genomes of soil and plant-associated and newly described type strains.</title>
        <authorList>
            <person name="Whitman W."/>
        </authorList>
    </citation>
    <scope>NUCLEOTIDE SEQUENCE [LARGE SCALE GENOMIC DNA]</scope>
    <source>
        <strain evidence="3 4">CECT 8075</strain>
    </source>
</reference>
<accession>A0A7W5H3S5</accession>
<proteinExistence type="predicted"/>
<evidence type="ECO:0000313" key="3">
    <source>
        <dbReference type="EMBL" id="MBB3204428.1"/>
    </source>
</evidence>
<gene>
    <name evidence="3" type="ORF">FHS27_000192</name>
</gene>
<feature type="domain" description="ATP-grasp" evidence="2">
    <location>
        <begin position="183"/>
        <end position="395"/>
    </location>
</feature>
<dbReference type="InterPro" id="IPR011761">
    <property type="entry name" value="ATP-grasp"/>
</dbReference>
<organism evidence="3 4">
    <name type="scientific">Aporhodopirellula rubra</name>
    <dbReference type="NCBI Taxonomy" id="980271"/>
    <lineage>
        <taxon>Bacteria</taxon>
        <taxon>Pseudomonadati</taxon>
        <taxon>Planctomycetota</taxon>
        <taxon>Planctomycetia</taxon>
        <taxon>Pirellulales</taxon>
        <taxon>Pirellulaceae</taxon>
        <taxon>Aporhodopirellula</taxon>
    </lineage>
</organism>
<keyword evidence="1" id="KW-0547">Nucleotide-binding</keyword>
<sequence length="472" mass="52020">MNSSAHVDGPLFVDTHGQMPPMWSRRAVFFANLLSLFFGNEEQTRVLSEEVGELDSYSARLIPILDILFEGPDNVLVVERKPDPALCRYLSEDLGLTLPRISVLPHGDYVRLGRLLTEDPQASLSEVLKPHDPLSSVGSSSVETWADGYVTDAVLPQLAERLGCRTISTTCASQAGNNKGLLQRFLVEQGLPTVPTEFASGPKEIASCAERLHAQGFDSAVVRSQIGASGVGMMKLTNLGNAETLADVPSYFFHEGPCLVQGWLAPGILGVEQIRSPSTQLFLDETHVYAFDMTEQILSEHNIHEGNESPPPYIETMPGLRDETIRQATQVGRWLHETGYRGTASIDWLVVERVGQAEPDVYVCEINARVTGATYPSLLAKHFHPSGAWLLRNLRLTHPVTSSVLLKTLEEKGHLFHLGRRSGVLPLNFNFGRDGLVHKGQFICIGEDSQECRRYLSLAEEDLPGGWTADRD</sequence>
<dbReference type="GO" id="GO:0005524">
    <property type="term" value="F:ATP binding"/>
    <property type="evidence" value="ECO:0007669"/>
    <property type="project" value="UniProtKB-UniRule"/>
</dbReference>
<dbReference type="GO" id="GO:0046872">
    <property type="term" value="F:metal ion binding"/>
    <property type="evidence" value="ECO:0007669"/>
    <property type="project" value="InterPro"/>
</dbReference>
<keyword evidence="4" id="KW-1185">Reference proteome</keyword>
<evidence type="ECO:0000256" key="1">
    <source>
        <dbReference type="PROSITE-ProRule" id="PRU00409"/>
    </source>
</evidence>
<dbReference type="Proteomes" id="UP000536179">
    <property type="component" value="Unassembled WGS sequence"/>
</dbReference>
<dbReference type="RefSeq" id="WP_184300463.1">
    <property type="nucleotide sequence ID" value="NZ_JACHXU010000001.1"/>
</dbReference>
<dbReference type="AlphaFoldDB" id="A0A7W5H3S5"/>
<dbReference type="Gene3D" id="3.30.470.20">
    <property type="entry name" value="ATP-grasp fold, B domain"/>
    <property type="match status" value="1"/>
</dbReference>
<evidence type="ECO:0000313" key="4">
    <source>
        <dbReference type="Proteomes" id="UP000536179"/>
    </source>
</evidence>
<dbReference type="SUPFAM" id="SSF56059">
    <property type="entry name" value="Glutathione synthetase ATP-binding domain-like"/>
    <property type="match status" value="1"/>
</dbReference>
<protein>
    <recommendedName>
        <fullName evidence="2">ATP-grasp domain-containing protein</fullName>
    </recommendedName>
</protein>
<dbReference type="EMBL" id="JACHXU010000001">
    <property type="protein sequence ID" value="MBB3204428.1"/>
    <property type="molecule type" value="Genomic_DNA"/>
</dbReference>
<comment type="caution">
    <text evidence="3">The sequence shown here is derived from an EMBL/GenBank/DDBJ whole genome shotgun (WGS) entry which is preliminary data.</text>
</comment>
<keyword evidence="1" id="KW-0067">ATP-binding</keyword>
<evidence type="ECO:0000259" key="2">
    <source>
        <dbReference type="PROSITE" id="PS50975"/>
    </source>
</evidence>
<name>A0A7W5H3S5_9BACT</name>
<dbReference type="PROSITE" id="PS50975">
    <property type="entry name" value="ATP_GRASP"/>
    <property type="match status" value="1"/>
</dbReference>